<dbReference type="AlphaFoldDB" id="A0A4S4KEX9"/>
<evidence type="ECO:0000256" key="1">
    <source>
        <dbReference type="SAM" id="MobiDB-lite"/>
    </source>
</evidence>
<keyword evidence="3" id="KW-1185">Reference proteome</keyword>
<feature type="region of interest" description="Disordered" evidence="1">
    <location>
        <begin position="286"/>
        <end position="313"/>
    </location>
</feature>
<evidence type="ECO:0000313" key="3">
    <source>
        <dbReference type="Proteomes" id="UP000309038"/>
    </source>
</evidence>
<feature type="region of interest" description="Disordered" evidence="1">
    <location>
        <begin position="244"/>
        <end position="269"/>
    </location>
</feature>
<evidence type="ECO:0000313" key="2">
    <source>
        <dbReference type="EMBL" id="THG96556.1"/>
    </source>
</evidence>
<gene>
    <name evidence="2" type="ORF">EW026_g5298</name>
</gene>
<protein>
    <submittedName>
        <fullName evidence="2">Uncharacterized protein</fullName>
    </submittedName>
</protein>
<name>A0A4S4KEX9_9APHY</name>
<reference evidence="2 3" key="1">
    <citation type="submission" date="2019-02" db="EMBL/GenBank/DDBJ databases">
        <title>Genome sequencing of the rare red list fungi Phlebia centrifuga.</title>
        <authorList>
            <person name="Buettner E."/>
            <person name="Kellner H."/>
        </authorList>
    </citation>
    <scope>NUCLEOTIDE SEQUENCE [LARGE SCALE GENOMIC DNA]</scope>
    <source>
        <strain evidence="2 3">DSM 108282</strain>
    </source>
</reference>
<feature type="compositionally biased region" description="Acidic residues" evidence="1">
    <location>
        <begin position="293"/>
        <end position="304"/>
    </location>
</feature>
<comment type="caution">
    <text evidence="2">The sequence shown here is derived from an EMBL/GenBank/DDBJ whole genome shotgun (WGS) entry which is preliminary data.</text>
</comment>
<dbReference type="EMBL" id="SGPJ01000226">
    <property type="protein sequence ID" value="THG96556.1"/>
    <property type="molecule type" value="Genomic_DNA"/>
</dbReference>
<proteinExistence type="predicted"/>
<sequence>MTNTVKHRRDAVKRKKDTVDVKVKVAAAREKSLARQQTKRLIVSAQIPGPSSQDAGYEPTVILDYAVGLPQLPPVPATLSVNKFEPGQYTPESVHEFMDDCPPPMPTSSSHTEVHPVLFLPESTHPSSASGYSSIQGASSPITFPALPTGSLQIPLLPNLDLKRANPQHHDEENATVRPKLTRHEANQLWLNGIDPNLAPMEHQGNSSAHVRWGDGVGETGLEGSVVDKGKAVDRGMMIDKVDKVDGGKTSMDNPVSNHWAFNRPNPPNLGQMKAYRRLAVSEPVRDLHGDGDADDESEDFPEDDGTKFFKMTTDNPDALATKGDIAMLYRYMQLKHDPRTTHTEDESTYWKALSHPIKKPPKHTLQPKRKTANELALLNQIRYYTKVFMGRRSTSDPFPPLPTPTEILVFNNKGRGGPTMEDFRVDVSGQNKLSAWNKHAAVEFAHEFIKQKDTICRDLDTVAVHFLKHIPALCNQYRMISGKGNNKAAEARKISNVRRVQQRKVLYGYLLSSLLN</sequence>
<organism evidence="2 3">
    <name type="scientific">Hermanssonia centrifuga</name>
    <dbReference type="NCBI Taxonomy" id="98765"/>
    <lineage>
        <taxon>Eukaryota</taxon>
        <taxon>Fungi</taxon>
        <taxon>Dikarya</taxon>
        <taxon>Basidiomycota</taxon>
        <taxon>Agaricomycotina</taxon>
        <taxon>Agaricomycetes</taxon>
        <taxon>Polyporales</taxon>
        <taxon>Meruliaceae</taxon>
        <taxon>Hermanssonia</taxon>
    </lineage>
</organism>
<dbReference type="Proteomes" id="UP000309038">
    <property type="component" value="Unassembled WGS sequence"/>
</dbReference>
<accession>A0A4S4KEX9</accession>